<accession>A0ABV3STA1</accession>
<keyword evidence="3" id="KW-1185">Reference proteome</keyword>
<dbReference type="EMBL" id="JBDPGJ010000008">
    <property type="protein sequence ID" value="MEX0409126.1"/>
    <property type="molecule type" value="Genomic_DNA"/>
</dbReference>
<gene>
    <name evidence="2" type="ORF">ABGN05_26130</name>
</gene>
<sequence length="93" mass="10575">MLLAVAVFASAVGVSWAQGTNPPENSRQNAVTVEELQMERTIQQREQFQQLQQLNRQQDRNDLRYRPERLQVPVIRPSCRSSVYGSSISAGCR</sequence>
<evidence type="ECO:0000256" key="1">
    <source>
        <dbReference type="SAM" id="SignalP"/>
    </source>
</evidence>
<dbReference type="Proteomes" id="UP001556692">
    <property type="component" value="Unassembled WGS sequence"/>
</dbReference>
<comment type="caution">
    <text evidence="2">The sequence shown here is derived from an EMBL/GenBank/DDBJ whole genome shotgun (WGS) entry which is preliminary data.</text>
</comment>
<proteinExistence type="predicted"/>
<dbReference type="RefSeq" id="WP_367956984.1">
    <property type="nucleotide sequence ID" value="NZ_JBDPGJ010000008.1"/>
</dbReference>
<evidence type="ECO:0000313" key="3">
    <source>
        <dbReference type="Proteomes" id="UP001556692"/>
    </source>
</evidence>
<feature type="signal peptide" evidence="1">
    <location>
        <begin position="1"/>
        <end position="17"/>
    </location>
</feature>
<evidence type="ECO:0000313" key="2">
    <source>
        <dbReference type="EMBL" id="MEX0409126.1"/>
    </source>
</evidence>
<organism evidence="2 3">
    <name type="scientific">Aquibium pacificus</name>
    <dbReference type="NCBI Taxonomy" id="3153579"/>
    <lineage>
        <taxon>Bacteria</taxon>
        <taxon>Pseudomonadati</taxon>
        <taxon>Pseudomonadota</taxon>
        <taxon>Alphaproteobacteria</taxon>
        <taxon>Hyphomicrobiales</taxon>
        <taxon>Phyllobacteriaceae</taxon>
        <taxon>Aquibium</taxon>
    </lineage>
</organism>
<reference evidence="2 3" key="1">
    <citation type="submission" date="2024-05" db="EMBL/GenBank/DDBJ databases">
        <authorList>
            <person name="Jiang F."/>
        </authorList>
    </citation>
    <scope>NUCLEOTIDE SEQUENCE [LARGE SCALE GENOMIC DNA]</scope>
    <source>
        <strain evidence="2 3">LZ166</strain>
    </source>
</reference>
<name>A0ABV3STA1_9HYPH</name>
<protein>
    <submittedName>
        <fullName evidence="2">Uncharacterized protein</fullName>
    </submittedName>
</protein>
<feature type="chain" id="PRO_5046632813" evidence="1">
    <location>
        <begin position="18"/>
        <end position="93"/>
    </location>
</feature>
<keyword evidence="1" id="KW-0732">Signal</keyword>